<dbReference type="OrthoDB" id="9786360at2"/>
<reference evidence="3 4" key="1">
    <citation type="submission" date="2016-10" db="EMBL/GenBank/DDBJ databases">
        <authorList>
            <person name="de Groot N.N."/>
        </authorList>
    </citation>
    <scope>NUCLEOTIDE SEQUENCE [LARGE SCALE GENOMIC DNA]</scope>
    <source>
        <strain evidence="3 4">CGMCC 1.10267</strain>
    </source>
</reference>
<evidence type="ECO:0000256" key="2">
    <source>
        <dbReference type="ARBA" id="ARBA00023002"/>
    </source>
</evidence>
<keyword evidence="2" id="KW-0560">Oxidoreductase</keyword>
<dbReference type="PANTHER" id="PTHR43639">
    <property type="entry name" value="OXIDOREDUCTASE, SHORT-CHAIN DEHYDROGENASE/REDUCTASE FAMILY (AFU_ORTHOLOGUE AFUA_5G02870)"/>
    <property type="match status" value="1"/>
</dbReference>
<dbReference type="Pfam" id="PF13561">
    <property type="entry name" value="adh_short_C2"/>
    <property type="match status" value="1"/>
</dbReference>
<dbReference type="Proteomes" id="UP000199495">
    <property type="component" value="Unassembled WGS sequence"/>
</dbReference>
<name>A0A1G7UQC6_9HYPH</name>
<dbReference type="PRINTS" id="PR00080">
    <property type="entry name" value="SDRFAMILY"/>
</dbReference>
<dbReference type="EMBL" id="FNCS01000003">
    <property type="protein sequence ID" value="SDG49723.1"/>
    <property type="molecule type" value="Genomic_DNA"/>
</dbReference>
<organism evidence="3 4">
    <name type="scientific">Pelagibacterium luteolum</name>
    <dbReference type="NCBI Taxonomy" id="440168"/>
    <lineage>
        <taxon>Bacteria</taxon>
        <taxon>Pseudomonadati</taxon>
        <taxon>Pseudomonadota</taxon>
        <taxon>Alphaproteobacteria</taxon>
        <taxon>Hyphomicrobiales</taxon>
        <taxon>Devosiaceae</taxon>
        <taxon>Pelagibacterium</taxon>
    </lineage>
</organism>
<evidence type="ECO:0000313" key="3">
    <source>
        <dbReference type="EMBL" id="SDG49723.1"/>
    </source>
</evidence>
<dbReference type="STRING" id="440168.SAMN04487974_103212"/>
<accession>A0A1G7UQC6</accession>
<dbReference type="RefSeq" id="WP_090594274.1">
    <property type="nucleotide sequence ID" value="NZ_FNCS01000003.1"/>
</dbReference>
<dbReference type="GO" id="GO:0016491">
    <property type="term" value="F:oxidoreductase activity"/>
    <property type="evidence" value="ECO:0007669"/>
    <property type="project" value="UniProtKB-KW"/>
</dbReference>
<keyword evidence="4" id="KW-1185">Reference proteome</keyword>
<comment type="similarity">
    <text evidence="1">Belongs to the short-chain dehydrogenases/reductases (SDR) family.</text>
</comment>
<protein>
    <submittedName>
        <fullName evidence="3">NAD(P)-dependent dehydrogenase, short-chain alcohol dehydrogenase family</fullName>
    </submittedName>
</protein>
<gene>
    <name evidence="3" type="ORF">SAMN04487974_103212</name>
</gene>
<dbReference type="InterPro" id="IPR036291">
    <property type="entry name" value="NAD(P)-bd_dom_sf"/>
</dbReference>
<dbReference type="PANTHER" id="PTHR43639:SF1">
    <property type="entry name" value="SHORT-CHAIN DEHYDROGENASE_REDUCTASE FAMILY PROTEIN"/>
    <property type="match status" value="1"/>
</dbReference>
<dbReference type="SUPFAM" id="SSF51735">
    <property type="entry name" value="NAD(P)-binding Rossmann-fold domains"/>
    <property type="match status" value="1"/>
</dbReference>
<proteinExistence type="inferred from homology"/>
<evidence type="ECO:0000256" key="1">
    <source>
        <dbReference type="ARBA" id="ARBA00006484"/>
    </source>
</evidence>
<dbReference type="InterPro" id="IPR002347">
    <property type="entry name" value="SDR_fam"/>
</dbReference>
<dbReference type="PRINTS" id="PR00081">
    <property type="entry name" value="GDHRDH"/>
</dbReference>
<dbReference type="NCBIfam" id="NF006597">
    <property type="entry name" value="PRK09134.1"/>
    <property type="match status" value="1"/>
</dbReference>
<evidence type="ECO:0000313" key="4">
    <source>
        <dbReference type="Proteomes" id="UP000199495"/>
    </source>
</evidence>
<dbReference type="AlphaFoldDB" id="A0A1G7UQC6"/>
<dbReference type="Gene3D" id="3.40.50.720">
    <property type="entry name" value="NAD(P)-binding Rossmann-like Domain"/>
    <property type="match status" value="1"/>
</dbReference>
<sequence length="252" mass="27243">MKGVALVTGAADRIGAAIAIRLAAEDYAVVIHYRSSGEKAEELAQAIQGDGGRADIVQADLAKREDRMGLVAKAAEPFGQLTVLINNASVFEPDSAETLHEDLWDLHMAVHAEAPAFLSRDFAAQLPDGEEGNIINIIDERVLTLSPDYFSYTLSKSLLWTATRTLAQSLAPRIRVNAIGPGPTLANSRQSEEEFKASRKRLPLQRGADPDEIARGIAAILDLPAMTGQMLALDGGEHLEWNQQNGPTPRKQ</sequence>